<accession>A0A6L9LFY2</accession>
<dbReference type="PRINTS" id="PR00411">
    <property type="entry name" value="PNDRDTASEI"/>
</dbReference>
<protein>
    <submittedName>
        <fullName evidence="4">NAD(P)/FAD-dependent oxidoreductase</fullName>
    </submittedName>
</protein>
<name>A0A6L9LFY2_9BACT</name>
<evidence type="ECO:0000256" key="3">
    <source>
        <dbReference type="ARBA" id="ARBA00023002"/>
    </source>
</evidence>
<sequence>MQTAVDVAIIGAGFAGLAAAVRLKKQGTKSFVIIERASEVGGTWRENIYPGCACDIPSHLYSFSFAPNPGWSRTYATQPEILDYLKQVVSHYELAASIRFNTEILRTEFSTATGRWTLTDRAGRSTTARVVILAVGPLNRPAIPKLSGLDTFAGKTFHSAQWDSSYDLTQKRVAVIGTGASAIQFIPQIAPIVDQLTIFQRTAPYVMSREDRAISATELALFRHLPLAQKTYRSWIYWRNELNGLSFLGNELFNRIGRERAKKHLEQAIKDPILRQKATPDYKLGCKRVLISDDYYSALTRSNVALETNGIAEIKPHSIVDKAGIERPVDAIIFGTGFMVSGMIGRMQIIGRYGQNLFDQWINQGAEAYHGTTISGFPNLLFLTGPNTGIGHNSIIHMIESQVNYAIDYLQQLDKTGKNTFLDVRPEAQKHYNAIIQQKTAKTVWASGCRSWYLDSKNQNRSIWPGLTLDYRKATRRVNVTDYDIVPCRQPSPSMAC</sequence>
<dbReference type="PRINTS" id="PR00368">
    <property type="entry name" value="FADPNR"/>
</dbReference>
<dbReference type="GO" id="GO:0050660">
    <property type="term" value="F:flavin adenine dinucleotide binding"/>
    <property type="evidence" value="ECO:0007669"/>
    <property type="project" value="InterPro"/>
</dbReference>
<reference evidence="4 5" key="1">
    <citation type="submission" date="2020-02" db="EMBL/GenBank/DDBJ databases">
        <title>Draft genome sequence of two Spirosoma agri KCTC 52727 and Spirosoma terrae KCTC 52035.</title>
        <authorList>
            <person name="Rojas J."/>
            <person name="Ambika Manirajan B."/>
            <person name="Suarez C."/>
            <person name="Ratering S."/>
            <person name="Schnell S."/>
        </authorList>
    </citation>
    <scope>NUCLEOTIDE SEQUENCE [LARGE SCALE GENOMIC DNA]</scope>
    <source>
        <strain evidence="4 5">KCTC 52035</strain>
    </source>
</reference>
<proteinExistence type="predicted"/>
<dbReference type="Proteomes" id="UP000474175">
    <property type="component" value="Unassembled WGS sequence"/>
</dbReference>
<evidence type="ECO:0000256" key="1">
    <source>
        <dbReference type="ARBA" id="ARBA00022630"/>
    </source>
</evidence>
<dbReference type="InterPro" id="IPR036188">
    <property type="entry name" value="FAD/NAD-bd_sf"/>
</dbReference>
<dbReference type="Gene3D" id="3.50.50.60">
    <property type="entry name" value="FAD/NAD(P)-binding domain"/>
    <property type="match status" value="2"/>
</dbReference>
<dbReference type="GO" id="GO:0004499">
    <property type="term" value="F:N,N-dimethylaniline monooxygenase activity"/>
    <property type="evidence" value="ECO:0007669"/>
    <property type="project" value="InterPro"/>
</dbReference>
<comment type="caution">
    <text evidence="4">The sequence shown here is derived from an EMBL/GenBank/DDBJ whole genome shotgun (WGS) entry which is preliminary data.</text>
</comment>
<gene>
    <name evidence="4" type="ORF">GK108_11845</name>
</gene>
<keyword evidence="3" id="KW-0560">Oxidoreductase</keyword>
<keyword evidence="5" id="KW-1185">Reference proteome</keyword>
<dbReference type="EMBL" id="JAAFZH010000004">
    <property type="protein sequence ID" value="NDU95569.1"/>
    <property type="molecule type" value="Genomic_DNA"/>
</dbReference>
<keyword evidence="2" id="KW-0274">FAD</keyword>
<dbReference type="PANTHER" id="PTHR42877:SF4">
    <property type="entry name" value="FAD_NAD(P)-BINDING DOMAIN-CONTAINING PROTEIN-RELATED"/>
    <property type="match status" value="1"/>
</dbReference>
<evidence type="ECO:0000313" key="4">
    <source>
        <dbReference type="EMBL" id="NDU95569.1"/>
    </source>
</evidence>
<dbReference type="InterPro" id="IPR051209">
    <property type="entry name" value="FAD-bind_Monooxygenase_sf"/>
</dbReference>
<evidence type="ECO:0000313" key="5">
    <source>
        <dbReference type="Proteomes" id="UP000474175"/>
    </source>
</evidence>
<dbReference type="RefSeq" id="WP_163947852.1">
    <property type="nucleotide sequence ID" value="NZ_JAAFZH010000004.1"/>
</dbReference>
<dbReference type="PANTHER" id="PTHR42877">
    <property type="entry name" value="L-ORNITHINE N(5)-MONOOXYGENASE-RELATED"/>
    <property type="match status" value="1"/>
</dbReference>
<organism evidence="4 5">
    <name type="scientific">Spirosoma terrae</name>
    <dbReference type="NCBI Taxonomy" id="1968276"/>
    <lineage>
        <taxon>Bacteria</taxon>
        <taxon>Pseudomonadati</taxon>
        <taxon>Bacteroidota</taxon>
        <taxon>Cytophagia</taxon>
        <taxon>Cytophagales</taxon>
        <taxon>Cytophagaceae</taxon>
        <taxon>Spirosoma</taxon>
    </lineage>
</organism>
<evidence type="ECO:0000256" key="2">
    <source>
        <dbReference type="ARBA" id="ARBA00022827"/>
    </source>
</evidence>
<dbReference type="AlphaFoldDB" id="A0A6L9LFY2"/>
<dbReference type="SUPFAM" id="SSF51905">
    <property type="entry name" value="FAD/NAD(P)-binding domain"/>
    <property type="match status" value="2"/>
</dbReference>
<dbReference type="InterPro" id="IPR020946">
    <property type="entry name" value="Flavin_mOase-like"/>
</dbReference>
<dbReference type="Pfam" id="PF00743">
    <property type="entry name" value="FMO-like"/>
    <property type="match status" value="1"/>
</dbReference>
<keyword evidence="1" id="KW-0285">Flavoprotein</keyword>
<dbReference type="GO" id="GO:0050661">
    <property type="term" value="F:NADP binding"/>
    <property type="evidence" value="ECO:0007669"/>
    <property type="project" value="InterPro"/>
</dbReference>